<protein>
    <submittedName>
        <fullName evidence="5">Transcriptional regulator</fullName>
    </submittedName>
</protein>
<evidence type="ECO:0000259" key="4">
    <source>
        <dbReference type="PROSITE" id="PS51118"/>
    </source>
</evidence>
<evidence type="ECO:0000256" key="3">
    <source>
        <dbReference type="ARBA" id="ARBA00023163"/>
    </source>
</evidence>
<accession>A0ABR9T5T3</accession>
<keyword evidence="3" id="KW-0804">Transcription</keyword>
<name>A0ABR9T5T3_9SPHI</name>
<reference evidence="5 6" key="1">
    <citation type="submission" date="2018-02" db="EMBL/GenBank/DDBJ databases">
        <title>Sphingobacterium KA21.</title>
        <authorList>
            <person name="Vasarhelyi B.M."/>
            <person name="Deshmukh S."/>
            <person name="Balint B."/>
            <person name="Kukolya J."/>
        </authorList>
    </citation>
    <scope>NUCLEOTIDE SEQUENCE [LARGE SCALE GENOMIC DNA]</scope>
    <source>
        <strain evidence="5 6">Ka21</strain>
    </source>
</reference>
<feature type="domain" description="HTH hxlR-type" evidence="4">
    <location>
        <begin position="15"/>
        <end position="113"/>
    </location>
</feature>
<dbReference type="PANTHER" id="PTHR33204">
    <property type="entry name" value="TRANSCRIPTIONAL REGULATOR, MARR FAMILY"/>
    <property type="match status" value="1"/>
</dbReference>
<evidence type="ECO:0000313" key="6">
    <source>
        <dbReference type="Proteomes" id="UP000618319"/>
    </source>
</evidence>
<dbReference type="RefSeq" id="WP_196938057.1">
    <property type="nucleotide sequence ID" value="NZ_MU158689.1"/>
</dbReference>
<dbReference type="InterPro" id="IPR036388">
    <property type="entry name" value="WH-like_DNA-bd_sf"/>
</dbReference>
<comment type="caution">
    <text evidence="5">The sequence shown here is derived from an EMBL/GenBank/DDBJ whole genome shotgun (WGS) entry which is preliminary data.</text>
</comment>
<sequence>MTPKQSYLSCLDTLKPVRDALDVFNGKWKLPILVSIMVGNERFTDIQHSISCITPKVLAKELKDLEEHKLIRRVIINEYPVKILYRPEPYAESIIPIIDALKEWGLNHRKKLFT</sequence>
<gene>
    <name evidence="5" type="ORF">C4F40_06505</name>
</gene>
<dbReference type="PROSITE" id="PS51118">
    <property type="entry name" value="HTH_HXLR"/>
    <property type="match status" value="1"/>
</dbReference>
<dbReference type="EMBL" id="PSKQ01000017">
    <property type="protein sequence ID" value="MBE8720372.1"/>
    <property type="molecule type" value="Genomic_DNA"/>
</dbReference>
<keyword evidence="6" id="KW-1185">Reference proteome</keyword>
<keyword evidence="1" id="KW-0805">Transcription regulation</keyword>
<dbReference type="Gene3D" id="1.10.10.10">
    <property type="entry name" value="Winged helix-like DNA-binding domain superfamily/Winged helix DNA-binding domain"/>
    <property type="match status" value="1"/>
</dbReference>
<organism evidence="5 6">
    <name type="scientific">Sphingobacterium pedocola</name>
    <dbReference type="NCBI Taxonomy" id="2082722"/>
    <lineage>
        <taxon>Bacteria</taxon>
        <taxon>Pseudomonadati</taxon>
        <taxon>Bacteroidota</taxon>
        <taxon>Sphingobacteriia</taxon>
        <taxon>Sphingobacteriales</taxon>
        <taxon>Sphingobacteriaceae</taxon>
        <taxon>Sphingobacterium</taxon>
    </lineage>
</organism>
<dbReference type="InterPro" id="IPR036390">
    <property type="entry name" value="WH_DNA-bd_sf"/>
</dbReference>
<evidence type="ECO:0000256" key="2">
    <source>
        <dbReference type="ARBA" id="ARBA00023125"/>
    </source>
</evidence>
<dbReference type="InterPro" id="IPR002577">
    <property type="entry name" value="HTH_HxlR"/>
</dbReference>
<dbReference type="SUPFAM" id="SSF46785">
    <property type="entry name" value="Winged helix' DNA-binding domain"/>
    <property type="match status" value="1"/>
</dbReference>
<dbReference type="PANTHER" id="PTHR33204:SF29">
    <property type="entry name" value="TRANSCRIPTIONAL REGULATOR"/>
    <property type="match status" value="1"/>
</dbReference>
<dbReference type="Proteomes" id="UP000618319">
    <property type="component" value="Unassembled WGS sequence"/>
</dbReference>
<dbReference type="Pfam" id="PF01638">
    <property type="entry name" value="HxlR"/>
    <property type="match status" value="1"/>
</dbReference>
<evidence type="ECO:0000256" key="1">
    <source>
        <dbReference type="ARBA" id="ARBA00023015"/>
    </source>
</evidence>
<evidence type="ECO:0000313" key="5">
    <source>
        <dbReference type="EMBL" id="MBE8720372.1"/>
    </source>
</evidence>
<keyword evidence="2" id="KW-0238">DNA-binding</keyword>
<proteinExistence type="predicted"/>